<dbReference type="Gene3D" id="1.20.120.1490">
    <property type="match status" value="1"/>
</dbReference>
<feature type="chain" id="PRO_5012182761" description="Periplasmic protein" evidence="1">
    <location>
        <begin position="25"/>
        <end position="178"/>
    </location>
</feature>
<keyword evidence="3" id="KW-1185">Reference proteome</keyword>
<dbReference type="EMBL" id="BDFD01000001">
    <property type="protein sequence ID" value="GAV19143.1"/>
    <property type="molecule type" value="Genomic_DNA"/>
</dbReference>
<proteinExistence type="predicted"/>
<organism evidence="2 3">
    <name type="scientific">Mariprofundus micogutta</name>
    <dbReference type="NCBI Taxonomy" id="1921010"/>
    <lineage>
        <taxon>Bacteria</taxon>
        <taxon>Pseudomonadati</taxon>
        <taxon>Pseudomonadota</taxon>
        <taxon>Candidatius Mariprofundia</taxon>
        <taxon>Mariprofundales</taxon>
        <taxon>Mariprofundaceae</taxon>
        <taxon>Mariprofundus</taxon>
    </lineage>
</organism>
<evidence type="ECO:0000256" key="1">
    <source>
        <dbReference type="SAM" id="SignalP"/>
    </source>
</evidence>
<evidence type="ECO:0000313" key="2">
    <source>
        <dbReference type="EMBL" id="GAV19143.1"/>
    </source>
</evidence>
<comment type="caution">
    <text evidence="2">The sequence shown here is derived from an EMBL/GenBank/DDBJ whole genome shotgun (WGS) entry which is preliminary data.</text>
</comment>
<evidence type="ECO:0008006" key="4">
    <source>
        <dbReference type="Google" id="ProtNLM"/>
    </source>
</evidence>
<keyword evidence="1" id="KW-0732">Signal</keyword>
<gene>
    <name evidence="2" type="ORF">MMIC_P0072</name>
</gene>
<feature type="signal peptide" evidence="1">
    <location>
        <begin position="1"/>
        <end position="24"/>
    </location>
</feature>
<dbReference type="InterPro" id="IPR012899">
    <property type="entry name" value="LTXXQ"/>
</dbReference>
<accession>A0A1L8CJQ6</accession>
<reference evidence="2 3" key="1">
    <citation type="journal article" date="2017" name="Arch. Microbiol.">
        <title>Mariprofundus micogutta sp. nov., a novel iron-oxidizing zetaproteobacterium isolated from a deep-sea hydrothermal field at the Bayonnaise knoll of the Izu-Ogasawara arc, and a description of Mariprofundales ord. nov. and Zetaproteobacteria classis nov.</title>
        <authorList>
            <person name="Makita H."/>
            <person name="Tanaka E."/>
            <person name="Mitsunobu S."/>
            <person name="Miyazaki M."/>
            <person name="Nunoura T."/>
            <person name="Uematsu K."/>
            <person name="Takaki Y."/>
            <person name="Nishi S."/>
            <person name="Shimamura S."/>
            <person name="Takai K."/>
        </authorList>
    </citation>
    <scope>NUCLEOTIDE SEQUENCE [LARGE SCALE GENOMIC DNA]</scope>
    <source>
        <strain evidence="2 3">ET2</strain>
    </source>
</reference>
<dbReference type="PROSITE" id="PS51257">
    <property type="entry name" value="PROKAR_LIPOPROTEIN"/>
    <property type="match status" value="1"/>
</dbReference>
<sequence length="178" mass="18945">MNKQLKHLMIATSAALLLSTSALACGGKACPASDCDFKGAKAQDCPLSTAKAPAYKESGHYKIPGKSPRYIRKILSKSDLIGLSDKQRKQIGELLLAAETGAAKAHAEAQITVAEFRSKLHSGNLNDRDIKAYTARMGELRAAKLQANLMASVKASRLLSDEQKSRLYAAKTAAGASK</sequence>
<dbReference type="Proteomes" id="UP000231632">
    <property type="component" value="Unassembled WGS sequence"/>
</dbReference>
<evidence type="ECO:0000313" key="3">
    <source>
        <dbReference type="Proteomes" id="UP000231632"/>
    </source>
</evidence>
<protein>
    <recommendedName>
        <fullName evidence="4">Periplasmic protein</fullName>
    </recommendedName>
</protein>
<dbReference type="OrthoDB" id="5295391at2"/>
<dbReference type="AlphaFoldDB" id="A0A1L8CJQ6"/>
<dbReference type="Pfam" id="PF07813">
    <property type="entry name" value="LTXXQ"/>
    <property type="match status" value="1"/>
</dbReference>
<dbReference type="STRING" id="1921010.MMIC_P0072"/>
<dbReference type="RefSeq" id="WP_072658342.1">
    <property type="nucleotide sequence ID" value="NZ_BDFD01000001.1"/>
</dbReference>
<name>A0A1L8CJQ6_9PROT</name>